<protein>
    <submittedName>
        <fullName evidence="1">Uncharacterized protein</fullName>
    </submittedName>
</protein>
<proteinExistence type="predicted"/>
<evidence type="ECO:0000313" key="1">
    <source>
        <dbReference type="EMBL" id="KAJ9059458.1"/>
    </source>
</evidence>
<accession>A0ACC2SAY6</accession>
<sequence length="111" mass="12253">MTNPSSWSLATIQDTLGDWWTGTPQYPSSFLPCGGRGTSTSTSSYHHSPGIPSGDFQSSYELPEKLFLELYSPESLSFKEPRLFSGILDQTHKEPVKLLLANLSTLPMKVT</sequence>
<reference evidence="1" key="1">
    <citation type="submission" date="2022-04" db="EMBL/GenBank/DDBJ databases">
        <title>Genome of the entomopathogenic fungus Entomophthora muscae.</title>
        <authorList>
            <person name="Elya C."/>
            <person name="Lovett B.R."/>
            <person name="Lee E."/>
            <person name="Macias A.M."/>
            <person name="Hajek A.E."/>
            <person name="De Bivort B.L."/>
            <person name="Kasson M.T."/>
            <person name="De Fine Licht H.H."/>
            <person name="Stajich J.E."/>
        </authorList>
    </citation>
    <scope>NUCLEOTIDE SEQUENCE</scope>
    <source>
        <strain evidence="1">Berkeley</strain>
    </source>
</reference>
<comment type="caution">
    <text evidence="1">The sequence shown here is derived from an EMBL/GenBank/DDBJ whole genome shotgun (WGS) entry which is preliminary data.</text>
</comment>
<gene>
    <name evidence="1" type="ORF">DSO57_1002035</name>
</gene>
<organism evidence="1 2">
    <name type="scientific">Entomophthora muscae</name>
    <dbReference type="NCBI Taxonomy" id="34485"/>
    <lineage>
        <taxon>Eukaryota</taxon>
        <taxon>Fungi</taxon>
        <taxon>Fungi incertae sedis</taxon>
        <taxon>Zoopagomycota</taxon>
        <taxon>Entomophthoromycotina</taxon>
        <taxon>Entomophthoromycetes</taxon>
        <taxon>Entomophthorales</taxon>
        <taxon>Entomophthoraceae</taxon>
        <taxon>Entomophthora</taxon>
    </lineage>
</organism>
<keyword evidence="2" id="KW-1185">Reference proteome</keyword>
<evidence type="ECO:0000313" key="2">
    <source>
        <dbReference type="Proteomes" id="UP001165960"/>
    </source>
</evidence>
<name>A0ACC2SAY6_9FUNG</name>
<dbReference type="Proteomes" id="UP001165960">
    <property type="component" value="Unassembled WGS sequence"/>
</dbReference>
<dbReference type="EMBL" id="QTSX02005684">
    <property type="protein sequence ID" value="KAJ9059458.1"/>
    <property type="molecule type" value="Genomic_DNA"/>
</dbReference>